<dbReference type="AlphaFoldDB" id="A0A395I4N6"/>
<evidence type="ECO:0000256" key="2">
    <source>
        <dbReference type="SAM" id="SignalP"/>
    </source>
</evidence>
<evidence type="ECO:0000313" key="4">
    <source>
        <dbReference type="Proteomes" id="UP000248961"/>
    </source>
</evidence>
<dbReference type="OrthoDB" id="2580323at2759"/>
<gene>
    <name evidence="3" type="ORF">BO97DRAFT_363846</name>
</gene>
<organism evidence="3 4">
    <name type="scientific">Aspergillus homomorphus (strain CBS 101889)</name>
    <dbReference type="NCBI Taxonomy" id="1450537"/>
    <lineage>
        <taxon>Eukaryota</taxon>
        <taxon>Fungi</taxon>
        <taxon>Dikarya</taxon>
        <taxon>Ascomycota</taxon>
        <taxon>Pezizomycotina</taxon>
        <taxon>Eurotiomycetes</taxon>
        <taxon>Eurotiomycetidae</taxon>
        <taxon>Eurotiales</taxon>
        <taxon>Aspergillaceae</taxon>
        <taxon>Aspergillus</taxon>
        <taxon>Aspergillus subgen. Circumdati</taxon>
    </lineage>
</organism>
<keyword evidence="2" id="KW-0732">Signal</keyword>
<accession>A0A395I4N6</accession>
<dbReference type="RefSeq" id="XP_025554315.1">
    <property type="nucleotide sequence ID" value="XM_025692519.1"/>
</dbReference>
<dbReference type="PANTHER" id="PTHR40616">
    <property type="entry name" value="LINALOOL DEHYDRATASE_ISOMERASE DOMAIN-CONTAINING PROTEIN"/>
    <property type="match status" value="1"/>
</dbReference>
<dbReference type="STRING" id="1450537.A0A395I4N6"/>
<evidence type="ECO:0000313" key="3">
    <source>
        <dbReference type="EMBL" id="RAL15161.1"/>
    </source>
</evidence>
<evidence type="ECO:0008006" key="5">
    <source>
        <dbReference type="Google" id="ProtNLM"/>
    </source>
</evidence>
<protein>
    <recommendedName>
        <fullName evidence="5">DUF1793-domain-containing protein</fullName>
    </recommendedName>
</protein>
<evidence type="ECO:0000256" key="1">
    <source>
        <dbReference type="SAM" id="MobiDB-lite"/>
    </source>
</evidence>
<feature type="signal peptide" evidence="2">
    <location>
        <begin position="1"/>
        <end position="24"/>
    </location>
</feature>
<feature type="region of interest" description="Disordered" evidence="1">
    <location>
        <begin position="262"/>
        <end position="282"/>
    </location>
</feature>
<dbReference type="GeneID" id="37196808"/>
<proteinExistence type="predicted"/>
<dbReference type="VEuPathDB" id="FungiDB:BO97DRAFT_363846"/>
<reference evidence="3 4" key="1">
    <citation type="submission" date="2018-02" db="EMBL/GenBank/DDBJ databases">
        <title>The genomes of Aspergillus section Nigri reveals drivers in fungal speciation.</title>
        <authorList>
            <consortium name="DOE Joint Genome Institute"/>
            <person name="Vesth T.C."/>
            <person name="Nybo J."/>
            <person name="Theobald S."/>
            <person name="Brandl J."/>
            <person name="Frisvad J.C."/>
            <person name="Nielsen K.F."/>
            <person name="Lyhne E.K."/>
            <person name="Kogle M.E."/>
            <person name="Kuo A."/>
            <person name="Riley R."/>
            <person name="Clum A."/>
            <person name="Nolan M."/>
            <person name="Lipzen A."/>
            <person name="Salamov A."/>
            <person name="Henrissat B."/>
            <person name="Wiebenga A."/>
            <person name="De vries R.P."/>
            <person name="Grigoriev I.V."/>
            <person name="Mortensen U.H."/>
            <person name="Andersen M.R."/>
            <person name="Baker S.E."/>
        </authorList>
    </citation>
    <scope>NUCLEOTIDE SEQUENCE [LARGE SCALE GENOMIC DNA]</scope>
    <source>
        <strain evidence="3 4">CBS 101889</strain>
    </source>
</reference>
<name>A0A395I4N6_ASPHC</name>
<dbReference type="Proteomes" id="UP000248961">
    <property type="component" value="Unassembled WGS sequence"/>
</dbReference>
<dbReference type="EMBL" id="KZ824272">
    <property type="protein sequence ID" value="RAL15161.1"/>
    <property type="molecule type" value="Genomic_DNA"/>
</dbReference>
<keyword evidence="4" id="KW-1185">Reference proteome</keyword>
<feature type="chain" id="PRO_5017181466" description="DUF1793-domain-containing protein" evidence="2">
    <location>
        <begin position="25"/>
        <end position="580"/>
    </location>
</feature>
<sequence length="580" mass="63437">MRFELNWCQLCHWGLLGAAGVVHAVDLPPYAQDLFDESMVFQDAIYDPTAAYLHYFYYPLAAGAHETRSSVWYAAGLLQRNRGDDVHEAVRILENVIGVQEKDPSVLWYGDYTKYPEQPTVGSAAYPAVIYNSWDPNWRGFIGTALIVIYEEFRPLLPAHLPSLILDSLYNNTIGDSYRVGGVDNDNLYPAYSNAWLMRTVVTSWTGRQFQDRNMSAAGDASARAFLALFNTTDTLSEFNGPTYAGVSLYALTLAAKYLSPSSPSSTNTSANPSTTTTTTTATPLIGQHAPALIQTIWTTTAQLWHPTLRNLAGPWDRTYGYDMTNYVAIMSLWIWAIVGKTHAYPPSTQPIYTLAHADDFEIAPLLAILAPFHKTLLPDSILTRLTSLPSTLSSNASASYIYKAHTYAPPADLTPRTITTFLSPNLTIGTFSYNQSTIGGFSKDSTSYSPAVIQWLRPRDNSVGYMSLIPSEAALCAEVEPYRVSLSYPDGNASSVFEFAVAVNPLHGVRDVGGLEDVEGVDVRVAGGTVEGVPLVGFCGLLGGVCEPVHGFEVWKFRFSMPAGSVEVPRLVLEFGFGG</sequence>
<dbReference type="PANTHER" id="PTHR40616:SF1">
    <property type="entry name" value="LINALOOL DEHYDRATASE_ISOMERASE DOMAIN-CONTAINING PROTEIN"/>
    <property type="match status" value="1"/>
</dbReference>